<dbReference type="Proteomes" id="UP000567293">
    <property type="component" value="Unassembled WGS sequence"/>
</dbReference>
<evidence type="ECO:0000313" key="2">
    <source>
        <dbReference type="Proteomes" id="UP000567293"/>
    </source>
</evidence>
<protein>
    <submittedName>
        <fullName evidence="1">Flagellar motor protein MotB</fullName>
    </submittedName>
</protein>
<keyword evidence="1" id="KW-0966">Cell projection</keyword>
<organism evidence="1 2">
    <name type="scientific">Candidatus Acidiferrum panamense</name>
    <dbReference type="NCBI Taxonomy" id="2741543"/>
    <lineage>
        <taxon>Bacteria</taxon>
        <taxon>Pseudomonadati</taxon>
        <taxon>Acidobacteriota</taxon>
        <taxon>Terriglobia</taxon>
        <taxon>Candidatus Acidiferrales</taxon>
        <taxon>Candidatus Acidiferrum</taxon>
    </lineage>
</organism>
<gene>
    <name evidence="1" type="ORF">HRJ53_09500</name>
</gene>
<dbReference type="SUPFAM" id="SSF56935">
    <property type="entry name" value="Porins"/>
    <property type="match status" value="1"/>
</dbReference>
<comment type="caution">
    <text evidence="1">The sequence shown here is derived from an EMBL/GenBank/DDBJ whole genome shotgun (WGS) entry which is preliminary data.</text>
</comment>
<dbReference type="AlphaFoldDB" id="A0A7V8NPP5"/>
<feature type="non-terminal residue" evidence="1">
    <location>
        <position position="1"/>
    </location>
</feature>
<keyword evidence="1" id="KW-0282">Flagellum</keyword>
<name>A0A7V8NPP5_9BACT</name>
<reference evidence="1" key="1">
    <citation type="submission" date="2020-06" db="EMBL/GenBank/DDBJ databases">
        <title>Legume-microbial interactions unlock mineral nutrients during tropical forest succession.</title>
        <authorList>
            <person name="Epihov D.Z."/>
        </authorList>
    </citation>
    <scope>NUCLEOTIDE SEQUENCE [LARGE SCALE GENOMIC DNA]</scope>
    <source>
        <strain evidence="1">Pan2503</strain>
    </source>
</reference>
<accession>A0A7V8NPP5</accession>
<sequence length="669" mass="73693">TIDYLQGRILLSQPLSSTANDNLLVRSNGLSGDEAYLVVRYEYTPGLDKLHELAVGGQGHYWINDYVRLGLTANSNGGDNASNLGAADIVLRKSANSFFKLQTGRSTGLLSPALQSDDGGFGFHGPDNQSFTGAKAGAYRADLSVGLSDFFEGHDGRFTFYKQNLDAGYSAPGQATVKDTQQYGGTFRMPVTSSLSLVAKGDQRIEEQGLETRAVELNVGYKLAERWTVSTGVRNDLRKDHSPVVPLTQEQGERTDAVAQVKFDSSAAWSAYSFVQRTIAASGGRQDNDRIGAGGSYRLTKRFQIDGEASDGNLGPGGKVGTSFLYSERTRLYLNYSLENERMDNGQLLHGSGGSLVSGARTRLSDTSSVYIEERYQDGTNLSGLTHATGINLTTKDHWNFGSSAEVGKLRDSQTGAETDRKAAGVRMGYGVDKMQFSSAVEYRRDNAEQPDRTHNETTAWVFRNNFKLQLTPDWRLIGKLDHSVSDSSLGEFYAGGYTEAVVGYAYRPVSNDRLNALVKYTYFYNVPTTDQVGMQNIATEFLQKSHIAALDLTYDLTANWSIGSKYAYRMGEASLDRVQPNFFDAAAQLEVLRVDWRFFKEWESLAEVRTLNLAEGSQRRSGVLTAIYHHLGKDLKVGVGYNFTNFSDDLTDLKYNHKGVFLNIVGTK</sequence>
<proteinExistence type="predicted"/>
<dbReference type="EMBL" id="JACDQQ010000915">
    <property type="protein sequence ID" value="MBA0085220.1"/>
    <property type="molecule type" value="Genomic_DNA"/>
</dbReference>
<keyword evidence="1" id="KW-0969">Cilium</keyword>
<evidence type="ECO:0000313" key="1">
    <source>
        <dbReference type="EMBL" id="MBA0085220.1"/>
    </source>
</evidence>
<keyword evidence="2" id="KW-1185">Reference proteome</keyword>